<protein>
    <submittedName>
        <fullName evidence="10">Phosphatase PAP2 family protein</fullName>
    </submittedName>
</protein>
<keyword evidence="5 8" id="KW-1133">Transmembrane helix</keyword>
<dbReference type="SUPFAM" id="SSF48317">
    <property type="entry name" value="Acid phosphatase/Vanadium-dependent haloperoxidase"/>
    <property type="match status" value="1"/>
</dbReference>
<dbReference type="PANTHER" id="PTHR14969">
    <property type="entry name" value="SPHINGOSINE-1-PHOSPHATE PHOSPHOHYDROLASE"/>
    <property type="match status" value="1"/>
</dbReference>
<gene>
    <name evidence="10" type="ORF">K8W24_15695</name>
</gene>
<evidence type="ECO:0000256" key="1">
    <source>
        <dbReference type="ARBA" id="ARBA00004651"/>
    </source>
</evidence>
<feature type="region of interest" description="Disordered" evidence="7">
    <location>
        <begin position="217"/>
        <end position="236"/>
    </location>
</feature>
<feature type="transmembrane region" description="Helical" evidence="8">
    <location>
        <begin position="194"/>
        <end position="213"/>
    </location>
</feature>
<evidence type="ECO:0000256" key="5">
    <source>
        <dbReference type="ARBA" id="ARBA00022989"/>
    </source>
</evidence>
<keyword evidence="2" id="KW-1003">Cell membrane</keyword>
<comment type="subcellular location">
    <subcellularLocation>
        <location evidence="1">Cell membrane</location>
        <topology evidence="1">Multi-pass membrane protein</topology>
    </subcellularLocation>
</comment>
<feature type="transmembrane region" description="Helical" evidence="8">
    <location>
        <begin position="21"/>
        <end position="43"/>
    </location>
</feature>
<dbReference type="InterPro" id="IPR000326">
    <property type="entry name" value="PAP2/HPO"/>
</dbReference>
<dbReference type="Gene3D" id="1.20.144.10">
    <property type="entry name" value="Phosphatidic acid phosphatase type 2/haloperoxidase"/>
    <property type="match status" value="1"/>
</dbReference>
<accession>A0A921KRX0</accession>
<reference evidence="10" key="1">
    <citation type="journal article" date="2021" name="PeerJ">
        <title>Extensive microbial diversity within the chicken gut microbiome revealed by metagenomics and culture.</title>
        <authorList>
            <person name="Gilroy R."/>
            <person name="Ravi A."/>
            <person name="Getino M."/>
            <person name="Pursley I."/>
            <person name="Horton D.L."/>
            <person name="Alikhan N.F."/>
            <person name="Baker D."/>
            <person name="Gharbi K."/>
            <person name="Hall N."/>
            <person name="Watson M."/>
            <person name="Adriaenssens E.M."/>
            <person name="Foster-Nyarko E."/>
            <person name="Jarju S."/>
            <person name="Secka A."/>
            <person name="Antonio M."/>
            <person name="Oren A."/>
            <person name="Chaudhuri R.R."/>
            <person name="La Ragione R."/>
            <person name="Hildebrand F."/>
            <person name="Pallen M.J."/>
        </authorList>
    </citation>
    <scope>NUCLEOTIDE SEQUENCE</scope>
    <source>
        <strain evidence="10">1647</strain>
    </source>
</reference>
<evidence type="ECO:0000313" key="11">
    <source>
        <dbReference type="Proteomes" id="UP000775129"/>
    </source>
</evidence>
<dbReference type="GO" id="GO:0016787">
    <property type="term" value="F:hydrolase activity"/>
    <property type="evidence" value="ECO:0007669"/>
    <property type="project" value="UniProtKB-KW"/>
</dbReference>
<feature type="compositionally biased region" description="Basic and acidic residues" evidence="7">
    <location>
        <begin position="217"/>
        <end position="227"/>
    </location>
</feature>
<evidence type="ECO:0000259" key="9">
    <source>
        <dbReference type="SMART" id="SM00014"/>
    </source>
</evidence>
<feature type="transmembrane region" description="Helical" evidence="8">
    <location>
        <begin position="94"/>
        <end position="111"/>
    </location>
</feature>
<organism evidence="10 11">
    <name type="scientific">Brachybacterium paraconglomeratum</name>
    <dbReference type="NCBI Taxonomy" id="173362"/>
    <lineage>
        <taxon>Bacteria</taxon>
        <taxon>Bacillati</taxon>
        <taxon>Actinomycetota</taxon>
        <taxon>Actinomycetes</taxon>
        <taxon>Micrococcales</taxon>
        <taxon>Dermabacteraceae</taxon>
        <taxon>Brachybacterium</taxon>
    </lineage>
</organism>
<feature type="domain" description="Phosphatidic acid phosphatase type 2/haloperoxidase" evidence="9">
    <location>
        <begin position="95"/>
        <end position="206"/>
    </location>
</feature>
<dbReference type="InterPro" id="IPR036938">
    <property type="entry name" value="PAP2/HPO_sf"/>
</dbReference>
<keyword evidence="6 8" id="KW-0472">Membrane</keyword>
<dbReference type="EMBL" id="DYWO01000470">
    <property type="protein sequence ID" value="HJF51205.1"/>
    <property type="molecule type" value="Genomic_DNA"/>
</dbReference>
<proteinExistence type="predicted"/>
<evidence type="ECO:0000256" key="4">
    <source>
        <dbReference type="ARBA" id="ARBA00022801"/>
    </source>
</evidence>
<name>A0A921KRX0_9MICO</name>
<reference evidence="10" key="2">
    <citation type="submission" date="2021-09" db="EMBL/GenBank/DDBJ databases">
        <authorList>
            <person name="Gilroy R."/>
        </authorList>
    </citation>
    <scope>NUCLEOTIDE SEQUENCE</scope>
    <source>
        <strain evidence="10">1647</strain>
    </source>
</reference>
<keyword evidence="4" id="KW-0378">Hydrolase</keyword>
<evidence type="ECO:0000313" key="10">
    <source>
        <dbReference type="EMBL" id="HJF51205.1"/>
    </source>
</evidence>
<evidence type="ECO:0000256" key="2">
    <source>
        <dbReference type="ARBA" id="ARBA00022475"/>
    </source>
</evidence>
<comment type="caution">
    <text evidence="10">The sequence shown here is derived from an EMBL/GenBank/DDBJ whole genome shotgun (WGS) entry which is preliminary data.</text>
</comment>
<dbReference type="GO" id="GO:0005886">
    <property type="term" value="C:plasma membrane"/>
    <property type="evidence" value="ECO:0007669"/>
    <property type="project" value="UniProtKB-SubCell"/>
</dbReference>
<evidence type="ECO:0000256" key="8">
    <source>
        <dbReference type="SAM" id="Phobius"/>
    </source>
</evidence>
<evidence type="ECO:0000256" key="3">
    <source>
        <dbReference type="ARBA" id="ARBA00022692"/>
    </source>
</evidence>
<dbReference type="SMART" id="SM00014">
    <property type="entry name" value="acidPPc"/>
    <property type="match status" value="1"/>
</dbReference>
<dbReference type="Proteomes" id="UP000775129">
    <property type="component" value="Unassembled WGS sequence"/>
</dbReference>
<evidence type="ECO:0000256" key="6">
    <source>
        <dbReference type="ARBA" id="ARBA00023136"/>
    </source>
</evidence>
<keyword evidence="3 8" id="KW-0812">Transmembrane</keyword>
<feature type="compositionally biased region" description="Low complexity" evidence="7">
    <location>
        <begin position="7"/>
        <end position="20"/>
    </location>
</feature>
<dbReference type="PANTHER" id="PTHR14969:SF62">
    <property type="entry name" value="DECAPRENYLPHOSPHORYL-5-PHOSPHORIBOSE PHOSPHATASE RV3807C-RELATED"/>
    <property type="match status" value="1"/>
</dbReference>
<feature type="transmembrane region" description="Helical" evidence="8">
    <location>
        <begin position="143"/>
        <end position="162"/>
    </location>
</feature>
<evidence type="ECO:0000256" key="7">
    <source>
        <dbReference type="SAM" id="MobiDB-lite"/>
    </source>
</evidence>
<dbReference type="AlphaFoldDB" id="A0A921KRX0"/>
<feature type="region of interest" description="Disordered" evidence="7">
    <location>
        <begin position="1"/>
        <end position="20"/>
    </location>
</feature>
<sequence length="236" mass="24348">MTHETSTRTLSTSRRSSSRPVPWPALLIAVAALAALALATYPVRERLFTAVAGLAEGSALASAVGSVAEFGLLALVATAGVLALWCWLRERRRFWLLALAGLGVITAYGLSEAVKLLVEEPRPCSVVDTATVLSCPGSGDWSWPSNHAVLAAAFATACILVVPRLAWFALPLALAIAASRVAAGVHYVHDVLSGLALGALVVAAVVAAASPVLDRRLTGGRDGHPDSASRSQGGRA</sequence>
<dbReference type="Pfam" id="PF01569">
    <property type="entry name" value="PAP2"/>
    <property type="match status" value="1"/>
</dbReference>
<feature type="transmembrane region" description="Helical" evidence="8">
    <location>
        <begin position="63"/>
        <end position="87"/>
    </location>
</feature>